<dbReference type="InterPro" id="IPR013783">
    <property type="entry name" value="Ig-like_fold"/>
</dbReference>
<accession>A0ABP9ELL2</accession>
<feature type="compositionally biased region" description="Basic residues" evidence="1">
    <location>
        <begin position="625"/>
        <end position="634"/>
    </location>
</feature>
<keyword evidence="3" id="KW-1185">Reference proteome</keyword>
<evidence type="ECO:0008006" key="4">
    <source>
        <dbReference type="Google" id="ProtNLM"/>
    </source>
</evidence>
<gene>
    <name evidence="2" type="ORF">GCM10023333_13260</name>
</gene>
<evidence type="ECO:0000313" key="3">
    <source>
        <dbReference type="Proteomes" id="UP001499988"/>
    </source>
</evidence>
<dbReference type="EMBL" id="BAABJZ010000016">
    <property type="protein sequence ID" value="GAA4880381.1"/>
    <property type="molecule type" value="Genomic_DNA"/>
</dbReference>
<proteinExistence type="predicted"/>
<dbReference type="Proteomes" id="UP001499988">
    <property type="component" value="Unassembled WGS sequence"/>
</dbReference>
<name>A0ABP9ELL2_9GAMM</name>
<sequence length="634" mass="69612">MQRVIYSGLLTLALAACGGGGSENGGDPQPPDPGTNPNLSFHLFGATEVFADSATAFAIIPVNSSSVWETSWQQLSGPTLNIANPSSSVAAFDVQQTGSYVLQYSISNGNFVNTDTVEFVVNQTGGELAILRDHEVVSGGRVSLRAKALDWDDAGAVSQPSNLAWQQIGGPSVADVGNEDPLLYTFTAPEVDSPTLLQFELTGTVFGNTERDSVYVVVQPAAAPVANAYFDTPIAKVQAYRANSPWAEAMERCVYSTQIAHPNPCTVDELPLLGQTSPDPGIEDVMDRVLVSHPWMGEQFETFLREQDSSGDFLKLLSSVTAVVLSYDIRPSFYWVVTGAIYLDPENLWTTDWQRNTINEDPDYRSGFGNALQFLIPWRYVDGNDYASLYYPPHSHWDRPWTQITPDLASLMYHELAHANDYFPRSLHGSISADTLLDEWSQRNQSKSLPSDQLAASYPLASEAMFDLAGVSFHGNSVTPAQQALSPQDVAQLFFDDRASDYYGYSSTREDLAMLFEEAMMQHRYGIRRDVAVSSNRSDDPDQNVIVAQGQRGRIGEAALSPRLDLVLHELFPELAELSQDLPVPIPMTPGLNWWDNLELEPAADQARPAALHSAQPLQGVTHFGPRHAPRTPH</sequence>
<comment type="caution">
    <text evidence="2">The sequence shown here is derived from an EMBL/GenBank/DDBJ whole genome shotgun (WGS) entry which is preliminary data.</text>
</comment>
<reference evidence="3" key="1">
    <citation type="journal article" date="2019" name="Int. J. Syst. Evol. Microbiol.">
        <title>The Global Catalogue of Microorganisms (GCM) 10K type strain sequencing project: providing services to taxonomists for standard genome sequencing and annotation.</title>
        <authorList>
            <consortium name="The Broad Institute Genomics Platform"/>
            <consortium name="The Broad Institute Genome Sequencing Center for Infectious Disease"/>
            <person name="Wu L."/>
            <person name="Ma J."/>
        </authorList>
    </citation>
    <scope>NUCLEOTIDE SEQUENCE [LARGE SCALE GENOMIC DNA]</scope>
    <source>
        <strain evidence="3">JCM 18401</strain>
    </source>
</reference>
<dbReference type="RefSeq" id="WP_345334564.1">
    <property type="nucleotide sequence ID" value="NZ_BAABJZ010000016.1"/>
</dbReference>
<evidence type="ECO:0000313" key="2">
    <source>
        <dbReference type="EMBL" id="GAA4880381.1"/>
    </source>
</evidence>
<dbReference type="Gene3D" id="2.60.40.10">
    <property type="entry name" value="Immunoglobulins"/>
    <property type="match status" value="1"/>
</dbReference>
<protein>
    <recommendedName>
        <fullName evidence="4">Lipoprotein</fullName>
    </recommendedName>
</protein>
<dbReference type="PROSITE" id="PS51257">
    <property type="entry name" value="PROKAR_LIPOPROTEIN"/>
    <property type="match status" value="1"/>
</dbReference>
<organism evidence="2 3">
    <name type="scientific">Ferrimonas pelagia</name>
    <dbReference type="NCBI Taxonomy" id="1177826"/>
    <lineage>
        <taxon>Bacteria</taxon>
        <taxon>Pseudomonadati</taxon>
        <taxon>Pseudomonadota</taxon>
        <taxon>Gammaproteobacteria</taxon>
        <taxon>Alteromonadales</taxon>
        <taxon>Ferrimonadaceae</taxon>
        <taxon>Ferrimonas</taxon>
    </lineage>
</organism>
<evidence type="ECO:0000256" key="1">
    <source>
        <dbReference type="SAM" id="MobiDB-lite"/>
    </source>
</evidence>
<feature type="region of interest" description="Disordered" evidence="1">
    <location>
        <begin position="605"/>
        <end position="634"/>
    </location>
</feature>